<dbReference type="InterPro" id="IPR044234">
    <property type="entry name" value="TMEM230"/>
</dbReference>
<dbReference type="OrthoDB" id="5597044at2759"/>
<dbReference type="PANTHER" id="PTHR15664:SF6">
    <property type="entry name" value="TRANSMEMBRANE PROTEIN 230"/>
    <property type="match status" value="1"/>
</dbReference>
<organism evidence="3 4">
    <name type="scientific">Ceratitis capitata</name>
    <name type="common">Mediterranean fruit fly</name>
    <name type="synonym">Tephritis capitata</name>
    <dbReference type="NCBI Taxonomy" id="7213"/>
    <lineage>
        <taxon>Eukaryota</taxon>
        <taxon>Metazoa</taxon>
        <taxon>Ecdysozoa</taxon>
        <taxon>Arthropoda</taxon>
        <taxon>Hexapoda</taxon>
        <taxon>Insecta</taxon>
        <taxon>Pterygota</taxon>
        <taxon>Neoptera</taxon>
        <taxon>Endopterygota</taxon>
        <taxon>Diptera</taxon>
        <taxon>Brachycera</taxon>
        <taxon>Muscomorpha</taxon>
        <taxon>Tephritoidea</taxon>
        <taxon>Tephritidae</taxon>
        <taxon>Ceratitis</taxon>
        <taxon>Ceratitis</taxon>
    </lineage>
</organism>
<sequence>MPTIRRRRGSYGSFLNSDEDDGRDDRDGFSYDYQEAQFLSDSEQKLPWKTICFIMFFLIVGVICLTTAGLIYTEVIDQAYMDRASPLLILGSLMIIPGGYYSYILSSILMKREGYSWEDVPEI</sequence>
<name>A0A811UJG2_CERCA</name>
<reference evidence="3" key="1">
    <citation type="submission" date="2020-11" db="EMBL/GenBank/DDBJ databases">
        <authorList>
            <person name="Whitehead M."/>
        </authorList>
    </citation>
    <scope>NUCLEOTIDE SEQUENCE</scope>
    <source>
        <strain evidence="3">EGII</strain>
    </source>
</reference>
<protein>
    <submittedName>
        <fullName evidence="3">(Mediterranean fruit fly) hypothetical protein</fullName>
    </submittedName>
</protein>
<dbReference type="Proteomes" id="UP000606786">
    <property type="component" value="Unassembled WGS sequence"/>
</dbReference>
<proteinExistence type="predicted"/>
<dbReference type="GO" id="GO:0012505">
    <property type="term" value="C:endomembrane system"/>
    <property type="evidence" value="ECO:0007669"/>
    <property type="project" value="TreeGrafter"/>
</dbReference>
<evidence type="ECO:0000256" key="1">
    <source>
        <dbReference type="SAM" id="MobiDB-lite"/>
    </source>
</evidence>
<keyword evidence="2" id="KW-0812">Transmembrane</keyword>
<gene>
    <name evidence="3" type="ORF">CCAP1982_LOCUS7427</name>
</gene>
<evidence type="ECO:0000313" key="4">
    <source>
        <dbReference type="Proteomes" id="UP000606786"/>
    </source>
</evidence>
<dbReference type="PANTHER" id="PTHR15664">
    <property type="entry name" value="C20ORF30 PROTEIN"/>
    <property type="match status" value="1"/>
</dbReference>
<keyword evidence="2" id="KW-0472">Membrane</keyword>
<evidence type="ECO:0000313" key="3">
    <source>
        <dbReference type="EMBL" id="CAD6998880.1"/>
    </source>
</evidence>
<feature type="transmembrane region" description="Helical" evidence="2">
    <location>
        <begin position="51"/>
        <end position="72"/>
    </location>
</feature>
<feature type="region of interest" description="Disordered" evidence="1">
    <location>
        <begin position="1"/>
        <end position="26"/>
    </location>
</feature>
<keyword evidence="4" id="KW-1185">Reference proteome</keyword>
<evidence type="ECO:0000256" key="2">
    <source>
        <dbReference type="SAM" id="Phobius"/>
    </source>
</evidence>
<dbReference type="AlphaFoldDB" id="A0A811UJG2"/>
<feature type="transmembrane region" description="Helical" evidence="2">
    <location>
        <begin position="84"/>
        <end position="103"/>
    </location>
</feature>
<dbReference type="KEGG" id="ccat:101458658"/>
<accession>A0A811UJG2</accession>
<keyword evidence="2" id="KW-1133">Transmembrane helix</keyword>
<comment type="caution">
    <text evidence="3">The sequence shown here is derived from an EMBL/GenBank/DDBJ whole genome shotgun (WGS) entry which is preliminary data.</text>
</comment>
<dbReference type="EMBL" id="CAJHJT010000012">
    <property type="protein sequence ID" value="CAD6998880.1"/>
    <property type="molecule type" value="Genomic_DNA"/>
</dbReference>